<dbReference type="EMBL" id="QFZK01000001">
    <property type="protein sequence ID" value="RFO98373.1"/>
    <property type="molecule type" value="Genomic_DNA"/>
</dbReference>
<reference evidence="9 10" key="1">
    <citation type="submission" date="2018-05" db="EMBL/GenBank/DDBJ databases">
        <title>Rhodoferax soyangensis sp.nov., isolated from an oligotrophic freshwater lake.</title>
        <authorList>
            <person name="Park M."/>
        </authorList>
    </citation>
    <scope>NUCLEOTIDE SEQUENCE [LARGE SCALE GENOMIC DNA]</scope>
    <source>
        <strain evidence="9 10">IMCC26218</strain>
    </source>
</reference>
<gene>
    <name evidence="9" type="ORF">DIC66_00250</name>
</gene>
<evidence type="ECO:0000256" key="6">
    <source>
        <dbReference type="RuleBase" id="RU003968"/>
    </source>
</evidence>
<evidence type="ECO:0000256" key="5">
    <source>
        <dbReference type="PIRSR" id="PIRSR000137-2"/>
    </source>
</evidence>
<feature type="binding site" evidence="5">
    <location>
        <position position="83"/>
    </location>
    <ligand>
        <name>FAD</name>
        <dbReference type="ChEBI" id="CHEBI:57692"/>
    </ligand>
</feature>
<protein>
    <submittedName>
        <fullName evidence="9">Choline dehydrogenase</fullName>
    </submittedName>
</protein>
<dbReference type="PANTHER" id="PTHR11552">
    <property type="entry name" value="GLUCOSE-METHANOL-CHOLINE GMC OXIDOREDUCTASE"/>
    <property type="match status" value="1"/>
</dbReference>
<dbReference type="OrthoDB" id="9785276at2"/>
<evidence type="ECO:0000256" key="2">
    <source>
        <dbReference type="ARBA" id="ARBA00010790"/>
    </source>
</evidence>
<dbReference type="Gene3D" id="3.50.50.60">
    <property type="entry name" value="FAD/NAD(P)-binding domain"/>
    <property type="match status" value="1"/>
</dbReference>
<dbReference type="AlphaFoldDB" id="A0A3E1RGI8"/>
<comment type="similarity">
    <text evidence="2 6">Belongs to the GMC oxidoreductase family.</text>
</comment>
<evidence type="ECO:0000256" key="4">
    <source>
        <dbReference type="ARBA" id="ARBA00022827"/>
    </source>
</evidence>
<name>A0A3E1RGI8_9BURK</name>
<accession>A0A3E1RGI8</accession>
<dbReference type="Pfam" id="PF05199">
    <property type="entry name" value="GMC_oxred_C"/>
    <property type="match status" value="1"/>
</dbReference>
<dbReference type="InterPro" id="IPR012132">
    <property type="entry name" value="GMC_OxRdtase"/>
</dbReference>
<dbReference type="InterPro" id="IPR036188">
    <property type="entry name" value="FAD/NAD-bd_sf"/>
</dbReference>
<dbReference type="PIRSF" id="PIRSF000137">
    <property type="entry name" value="Alcohol_oxidase"/>
    <property type="match status" value="1"/>
</dbReference>
<dbReference type="SUPFAM" id="SSF51905">
    <property type="entry name" value="FAD/NAD(P)-binding domain"/>
    <property type="match status" value="1"/>
</dbReference>
<dbReference type="PROSITE" id="PS00624">
    <property type="entry name" value="GMC_OXRED_2"/>
    <property type="match status" value="1"/>
</dbReference>
<dbReference type="PANTHER" id="PTHR11552:SF147">
    <property type="entry name" value="CHOLINE DEHYDROGENASE, MITOCHONDRIAL"/>
    <property type="match status" value="1"/>
</dbReference>
<evidence type="ECO:0000313" key="9">
    <source>
        <dbReference type="EMBL" id="RFO98373.1"/>
    </source>
</evidence>
<organism evidence="9 10">
    <name type="scientific">Rhodoferax lacus</name>
    <dbReference type="NCBI Taxonomy" id="2184758"/>
    <lineage>
        <taxon>Bacteria</taxon>
        <taxon>Pseudomonadati</taxon>
        <taxon>Pseudomonadota</taxon>
        <taxon>Betaproteobacteria</taxon>
        <taxon>Burkholderiales</taxon>
        <taxon>Comamonadaceae</taxon>
        <taxon>Rhodoferax</taxon>
    </lineage>
</organism>
<evidence type="ECO:0000256" key="1">
    <source>
        <dbReference type="ARBA" id="ARBA00001974"/>
    </source>
</evidence>
<dbReference type="Pfam" id="PF00732">
    <property type="entry name" value="GMC_oxred_N"/>
    <property type="match status" value="1"/>
</dbReference>
<proteinExistence type="inferred from homology"/>
<evidence type="ECO:0000259" key="8">
    <source>
        <dbReference type="PROSITE" id="PS00624"/>
    </source>
</evidence>
<feature type="domain" description="Glucose-methanol-choline oxidoreductase N-terminal" evidence="8">
    <location>
        <begin position="254"/>
        <end position="268"/>
    </location>
</feature>
<dbReference type="GO" id="GO:0050660">
    <property type="term" value="F:flavin adenine dinucleotide binding"/>
    <property type="evidence" value="ECO:0007669"/>
    <property type="project" value="InterPro"/>
</dbReference>
<evidence type="ECO:0000256" key="3">
    <source>
        <dbReference type="ARBA" id="ARBA00022630"/>
    </source>
</evidence>
<dbReference type="RefSeq" id="WP_117172913.1">
    <property type="nucleotide sequence ID" value="NZ_QFZK01000001.1"/>
</dbReference>
<dbReference type="Proteomes" id="UP000260665">
    <property type="component" value="Unassembled WGS sequence"/>
</dbReference>
<keyword evidence="10" id="KW-1185">Reference proteome</keyword>
<evidence type="ECO:0000259" key="7">
    <source>
        <dbReference type="PROSITE" id="PS00623"/>
    </source>
</evidence>
<dbReference type="InterPro" id="IPR007867">
    <property type="entry name" value="GMC_OxRtase_C"/>
</dbReference>
<dbReference type="InterPro" id="IPR000172">
    <property type="entry name" value="GMC_OxRdtase_N"/>
</dbReference>
<dbReference type="GO" id="GO:0016614">
    <property type="term" value="F:oxidoreductase activity, acting on CH-OH group of donors"/>
    <property type="evidence" value="ECO:0007669"/>
    <property type="project" value="InterPro"/>
</dbReference>
<dbReference type="Gene3D" id="3.30.560.10">
    <property type="entry name" value="Glucose Oxidase, domain 3"/>
    <property type="match status" value="1"/>
</dbReference>
<comment type="caution">
    <text evidence="9">The sequence shown here is derived from an EMBL/GenBank/DDBJ whole genome shotgun (WGS) entry which is preliminary data.</text>
</comment>
<comment type="cofactor">
    <cofactor evidence="1 5">
        <name>FAD</name>
        <dbReference type="ChEBI" id="CHEBI:57692"/>
    </cofactor>
</comment>
<evidence type="ECO:0000313" key="10">
    <source>
        <dbReference type="Proteomes" id="UP000260665"/>
    </source>
</evidence>
<dbReference type="PROSITE" id="PS00623">
    <property type="entry name" value="GMC_OXRED_1"/>
    <property type="match status" value="1"/>
</dbReference>
<dbReference type="SUPFAM" id="SSF54373">
    <property type="entry name" value="FAD-linked reductases, C-terminal domain"/>
    <property type="match status" value="1"/>
</dbReference>
<feature type="binding site" evidence="5">
    <location>
        <begin position="91"/>
        <end position="94"/>
    </location>
    <ligand>
        <name>FAD</name>
        <dbReference type="ChEBI" id="CHEBI:57692"/>
    </ligand>
</feature>
<feature type="domain" description="Glucose-methanol-choline oxidoreductase N-terminal" evidence="7">
    <location>
        <begin position="81"/>
        <end position="104"/>
    </location>
</feature>
<keyword evidence="3 6" id="KW-0285">Flavoprotein</keyword>
<sequence>MNAFDYIIVGAGSAGCVLANRLSASGKDRVLLLEAGGSDRSPLIQVPLGYGLTFADPTYNWMYTTQPDPALNQRASFWPRGKVLGGSSSLNAMVYIRGQQGDYDDWAAAGNTGWAWKDVLPYFKKHEDHIFGASDHHGAGGELRVSDFKDQVHPLCERFLQAGKNLGYARTEDFNGELKEGFGLWQMTIRGGVRESSSNAFLRPALKRSNLTLKTRAHATRVLLENKKAVGVECLVNGALQTFTAAKEVILSGGAINSPQLLQLSGIGDSEHLARVGVPLVLHAPRVGQGLQDHLCVSYFFKSRVPTLNDKLYPWYGKLWAGVRYLFTRKGPLGMSVNQAGAFVRSRPGLERPNLHLYFNPISYSAATIVPGRFKITNPDPFSAFLISFNTCVPTSRGSVTITSSNPLDKPKIETHFLTTEHDLRDIVEGSRMVRSIANSKPLCDVLQSEHLPGVSVQSDADILKDFRARAGSVYHASCTCAMGVDPAASVVDARLRVHGIASLRVVDASVFPSVTSGNTNGPVMMVAEKASEMILQDNA</sequence>
<keyword evidence="4 5" id="KW-0274">FAD</keyword>